<evidence type="ECO:0000313" key="3">
    <source>
        <dbReference type="EMBL" id="AWY99544.1"/>
    </source>
</evidence>
<dbReference type="GO" id="GO:0036121">
    <property type="term" value="F:double-stranded DNA helicase activity"/>
    <property type="evidence" value="ECO:0007669"/>
    <property type="project" value="TreeGrafter"/>
</dbReference>
<dbReference type="PANTHER" id="PTHR47396:SF1">
    <property type="entry name" value="ATP-DEPENDENT HELICASE IRC3-RELATED"/>
    <property type="match status" value="1"/>
</dbReference>
<dbReference type="InterPro" id="IPR054347">
    <property type="entry name" value="TOTE_primase"/>
</dbReference>
<keyword evidence="4" id="KW-1185">Reference proteome</keyword>
<dbReference type="OrthoDB" id="9802848at2"/>
<dbReference type="CDD" id="cd09126">
    <property type="entry name" value="PLDc_C_DEXD_like"/>
    <property type="match status" value="1"/>
</dbReference>
<dbReference type="Proteomes" id="UP000250003">
    <property type="component" value="Chromosome"/>
</dbReference>
<feature type="domain" description="Helicase ATP-binding" evidence="1">
    <location>
        <begin position="467"/>
        <end position="633"/>
    </location>
</feature>
<dbReference type="InterPro" id="IPR001650">
    <property type="entry name" value="Helicase_C-like"/>
</dbReference>
<dbReference type="PROSITE" id="PS51194">
    <property type="entry name" value="HELICASE_CTER"/>
    <property type="match status" value="1"/>
</dbReference>
<dbReference type="InterPro" id="IPR027417">
    <property type="entry name" value="P-loop_NTPase"/>
</dbReference>
<dbReference type="CDD" id="cd18785">
    <property type="entry name" value="SF2_C"/>
    <property type="match status" value="1"/>
</dbReference>
<dbReference type="GO" id="GO:0061749">
    <property type="term" value="F:forked DNA-dependent helicase activity"/>
    <property type="evidence" value="ECO:0007669"/>
    <property type="project" value="TreeGrafter"/>
</dbReference>
<evidence type="ECO:0000259" key="2">
    <source>
        <dbReference type="PROSITE" id="PS51194"/>
    </source>
</evidence>
<dbReference type="Pfam" id="PF04851">
    <property type="entry name" value="ResIII"/>
    <property type="match status" value="1"/>
</dbReference>
<dbReference type="KEGG" id="blau:DQQ01_14715"/>
<dbReference type="RefSeq" id="WP_111920977.1">
    <property type="nucleotide sequence ID" value="NZ_CP030280.1"/>
</dbReference>
<dbReference type="EMBL" id="CP030280">
    <property type="protein sequence ID" value="AWY99544.1"/>
    <property type="molecule type" value="Genomic_DNA"/>
</dbReference>
<dbReference type="Pfam" id="PF22548">
    <property type="entry name" value="AEP-TOTE"/>
    <property type="match status" value="1"/>
</dbReference>
<dbReference type="GO" id="GO:0004519">
    <property type="term" value="F:endonuclease activity"/>
    <property type="evidence" value="ECO:0007669"/>
    <property type="project" value="UniProtKB-KW"/>
</dbReference>
<dbReference type="GO" id="GO:0000403">
    <property type="term" value="F:Y-form DNA binding"/>
    <property type="evidence" value="ECO:0007669"/>
    <property type="project" value="TreeGrafter"/>
</dbReference>
<organism evidence="3 4">
    <name type="scientific">Blautia argi</name>
    <dbReference type="NCBI Taxonomy" id="1912897"/>
    <lineage>
        <taxon>Bacteria</taxon>
        <taxon>Bacillati</taxon>
        <taxon>Bacillota</taxon>
        <taxon>Clostridia</taxon>
        <taxon>Lachnospirales</taxon>
        <taxon>Lachnospiraceae</taxon>
        <taxon>Blautia</taxon>
    </lineage>
</organism>
<dbReference type="InterPro" id="IPR014001">
    <property type="entry name" value="Helicase_ATP-bd"/>
</dbReference>
<feature type="domain" description="Helicase C-terminal" evidence="2">
    <location>
        <begin position="688"/>
        <end position="838"/>
    </location>
</feature>
<dbReference type="GO" id="GO:0005524">
    <property type="term" value="F:ATP binding"/>
    <property type="evidence" value="ECO:0007669"/>
    <property type="project" value="InterPro"/>
</dbReference>
<name>A0A2Z4UFD9_9FIRM</name>
<dbReference type="InterPro" id="IPR050742">
    <property type="entry name" value="Helicase_Restrict-Modif_Enz"/>
</dbReference>
<dbReference type="SMART" id="SM00487">
    <property type="entry name" value="DEXDc"/>
    <property type="match status" value="1"/>
</dbReference>
<dbReference type="SUPFAM" id="SSF56024">
    <property type="entry name" value="Phospholipase D/nuclease"/>
    <property type="match status" value="1"/>
</dbReference>
<dbReference type="GO" id="GO:0016787">
    <property type="term" value="F:hydrolase activity"/>
    <property type="evidence" value="ECO:0007669"/>
    <property type="project" value="InterPro"/>
</dbReference>
<proteinExistence type="predicted"/>
<accession>A0A2Z4UFD9</accession>
<dbReference type="AlphaFoldDB" id="A0A2Z4UFD9"/>
<dbReference type="PROSITE" id="PS51192">
    <property type="entry name" value="HELICASE_ATP_BIND_1"/>
    <property type="match status" value="1"/>
</dbReference>
<evidence type="ECO:0000259" key="1">
    <source>
        <dbReference type="PROSITE" id="PS51192"/>
    </source>
</evidence>
<dbReference type="PANTHER" id="PTHR47396">
    <property type="entry name" value="TYPE I RESTRICTION ENZYME ECOKI R PROTEIN"/>
    <property type="match status" value="1"/>
</dbReference>
<dbReference type="Pfam" id="PF13091">
    <property type="entry name" value="PLDc_2"/>
    <property type="match status" value="1"/>
</dbReference>
<keyword evidence="3" id="KW-0540">Nuclease</keyword>
<reference evidence="4" key="1">
    <citation type="submission" date="2018-06" db="EMBL/GenBank/DDBJ databases">
        <title>Description of Blautia argi sp. nov., a new anaerobic isolated from dog feces.</title>
        <authorList>
            <person name="Chang Y.-H."/>
            <person name="Paek J."/>
            <person name="Shin Y."/>
        </authorList>
    </citation>
    <scope>NUCLEOTIDE SEQUENCE [LARGE SCALE GENOMIC DNA]</scope>
    <source>
        <strain evidence="4">KCTC 15426</strain>
    </source>
</reference>
<evidence type="ECO:0000313" key="4">
    <source>
        <dbReference type="Proteomes" id="UP000250003"/>
    </source>
</evidence>
<gene>
    <name evidence="3" type="ORF">DQQ01_14715</name>
</gene>
<keyword evidence="3" id="KW-0378">Hydrolase</keyword>
<dbReference type="InterPro" id="IPR025202">
    <property type="entry name" value="PLD-like_dom"/>
</dbReference>
<dbReference type="InterPro" id="IPR006935">
    <property type="entry name" value="Helicase/UvrB_N"/>
</dbReference>
<protein>
    <submittedName>
        <fullName evidence="3">Restriction endonuclease subunit R</fullName>
    </submittedName>
</protein>
<dbReference type="Gene3D" id="3.40.50.300">
    <property type="entry name" value="P-loop containing nucleotide triphosphate hydrolases"/>
    <property type="match status" value="2"/>
</dbReference>
<sequence length="991" mass="114113">MNIEAYDTETLRKIVRLLEYENRLLKDKLKKENIPYDETNPFEETIENAEEYDLDQGARIVHPTFITEKMAIRFFSMFWGREDVYARRSKNGGYFPQCDNRWDVKLCPKQRGEKIFCDECENKKWTKLDVKKIVSHLLGYKEDGSDVIGVYPLLPDGTCRFLVFDFDNHEKGAETTDFANMDNEWHKEVDALRKMCKINGIKPLVERSRSGRGAHVWIFFQKAIAASVARNFGFLLLDKGAASVNLKSFHYYDRMYPSQDVASSIGNLIALPLQGQALKNGNSAFVDGNWNAYPDQWDILLNRTEKLSIEDIEKYMAKWQAELAESKGKIASIDINSRPKPWKKKCEFVKTDVVGKLHMVLSNGVYVDTLNLMPRIQNQIRSLAAFDNPEYYKNKRLGYSNYYNFSAVYLGKDIDGYIRVPRGLRERITEECTKAEIPIEISDQREIGLPIRVSFKGDLRLQQELAAEKLLKDSDGVLEAATAFGKTVVCSYLIAERKVNTLILLQSKDLLSQWVDELNKFLDIREEPPEYETKTGRKKKRDSAIGVLHGTKNTLTGIVDVAMVGSMYSKGKFQNLKHAYGMIIVDECHHAASHTYMEVLQKINAKYVYGVSATPKRGDHLDKIIYMMLGPLRHRFTALERAKEQGIGHYFVPRYTRVIDTVDSRNDINKAYSLISTSKERNEMIANDVKQSISQSQTPVILTRYKEHAKILYDMLKDEADHVFLLYGDNSDKENAEIRIRLKKVPRTENLILIATGQKIGEGFDFPRLDVLMLAAPVSFEGRLEQYIGRLNRDYEGKEAVYVYDYIDTHMRKFNKMYGKRLRTYKKTGFSVWTGDLQEKQVVHAIFDSGNYTEKFEQDLVEAEKSIVISSPNIRQEKIDRLLVLVKERQENGVSVTVITTAPEKVIYGNADMCYELIREMQNVAINVVTKEEVEERFAVIDEELVWHGGMNLLGKEDAWDNLMRIKNHQVAAELLEIAFCITEEKKEGEN</sequence>
<dbReference type="SUPFAM" id="SSF52540">
    <property type="entry name" value="P-loop containing nucleoside triphosphate hydrolases"/>
    <property type="match status" value="2"/>
</dbReference>
<keyword evidence="3" id="KW-0255">Endonuclease</keyword>
<dbReference type="Gene3D" id="3.30.870.10">
    <property type="entry name" value="Endonuclease Chain A"/>
    <property type="match status" value="1"/>
</dbReference>